<proteinExistence type="predicted"/>
<organism evidence="2 3">
    <name type="scientific">Protea cynaroides</name>
    <dbReference type="NCBI Taxonomy" id="273540"/>
    <lineage>
        <taxon>Eukaryota</taxon>
        <taxon>Viridiplantae</taxon>
        <taxon>Streptophyta</taxon>
        <taxon>Embryophyta</taxon>
        <taxon>Tracheophyta</taxon>
        <taxon>Spermatophyta</taxon>
        <taxon>Magnoliopsida</taxon>
        <taxon>Proteales</taxon>
        <taxon>Proteaceae</taxon>
        <taxon>Protea</taxon>
    </lineage>
</organism>
<protein>
    <submittedName>
        <fullName evidence="2">Uncharacterized protein</fullName>
    </submittedName>
</protein>
<evidence type="ECO:0000256" key="1">
    <source>
        <dbReference type="SAM" id="MobiDB-lite"/>
    </source>
</evidence>
<name>A0A9Q0KQM0_9MAGN</name>
<gene>
    <name evidence="2" type="ORF">NE237_008212</name>
</gene>
<keyword evidence="3" id="KW-1185">Reference proteome</keyword>
<reference evidence="2" key="1">
    <citation type="journal article" date="2023" name="Plant J.">
        <title>The genome of the king protea, Protea cynaroides.</title>
        <authorList>
            <person name="Chang J."/>
            <person name="Duong T.A."/>
            <person name="Schoeman C."/>
            <person name="Ma X."/>
            <person name="Roodt D."/>
            <person name="Barker N."/>
            <person name="Li Z."/>
            <person name="Van de Peer Y."/>
            <person name="Mizrachi E."/>
        </authorList>
    </citation>
    <scope>NUCLEOTIDE SEQUENCE</scope>
    <source>
        <tissue evidence="2">Young leaves</tissue>
    </source>
</reference>
<dbReference type="EMBL" id="JAMYWD010000004">
    <property type="protein sequence ID" value="KAJ4975038.1"/>
    <property type="molecule type" value="Genomic_DNA"/>
</dbReference>
<sequence>MDEEDLSWMIKQAEEELQILEAQHPNRFGYLKMELRSFIHGETEKPSPPYFPKSFVSYRDGYYSSMSNSSATTQASSNRKRKVSEIQNQEANPESTNRNFPRLNQWMERVDAAIERAEACLQKIQEIKRSFADD</sequence>
<evidence type="ECO:0000313" key="2">
    <source>
        <dbReference type="EMBL" id="KAJ4975038.1"/>
    </source>
</evidence>
<dbReference type="AlphaFoldDB" id="A0A9Q0KQM0"/>
<accession>A0A9Q0KQM0</accession>
<feature type="compositionally biased region" description="Low complexity" evidence="1">
    <location>
        <begin position="65"/>
        <end position="77"/>
    </location>
</feature>
<feature type="compositionally biased region" description="Polar residues" evidence="1">
    <location>
        <begin position="85"/>
        <end position="99"/>
    </location>
</feature>
<dbReference type="OrthoDB" id="1708398at2759"/>
<evidence type="ECO:0000313" key="3">
    <source>
        <dbReference type="Proteomes" id="UP001141806"/>
    </source>
</evidence>
<comment type="caution">
    <text evidence="2">The sequence shown here is derived from an EMBL/GenBank/DDBJ whole genome shotgun (WGS) entry which is preliminary data.</text>
</comment>
<feature type="region of interest" description="Disordered" evidence="1">
    <location>
        <begin position="65"/>
        <end position="103"/>
    </location>
</feature>
<dbReference type="Proteomes" id="UP001141806">
    <property type="component" value="Unassembled WGS sequence"/>
</dbReference>